<dbReference type="OrthoDB" id="1188278at2"/>
<evidence type="ECO:0000313" key="3">
    <source>
        <dbReference type="Proteomes" id="UP000294564"/>
    </source>
</evidence>
<dbReference type="Proteomes" id="UP000294564">
    <property type="component" value="Unassembled WGS sequence"/>
</dbReference>
<keyword evidence="3" id="KW-1185">Reference proteome</keyword>
<feature type="transmembrane region" description="Helical" evidence="1">
    <location>
        <begin position="84"/>
        <end position="105"/>
    </location>
</feature>
<keyword evidence="1" id="KW-0472">Membrane</keyword>
<accession>A0A4R2NQ36</accession>
<feature type="transmembrane region" description="Helical" evidence="1">
    <location>
        <begin position="111"/>
        <end position="133"/>
    </location>
</feature>
<dbReference type="EMBL" id="SLXM01000007">
    <property type="protein sequence ID" value="TCP23910.1"/>
    <property type="molecule type" value="Genomic_DNA"/>
</dbReference>
<evidence type="ECO:0000313" key="2">
    <source>
        <dbReference type="EMBL" id="TCP23910.1"/>
    </source>
</evidence>
<organism evidence="2 3">
    <name type="scientific">Tenacibaculum skagerrakense</name>
    <dbReference type="NCBI Taxonomy" id="186571"/>
    <lineage>
        <taxon>Bacteria</taxon>
        <taxon>Pseudomonadati</taxon>
        <taxon>Bacteroidota</taxon>
        <taxon>Flavobacteriia</taxon>
        <taxon>Flavobacteriales</taxon>
        <taxon>Flavobacteriaceae</taxon>
        <taxon>Tenacibaculum</taxon>
    </lineage>
</organism>
<name>A0A4R2NQ36_9FLAO</name>
<keyword evidence="1" id="KW-1133">Transmembrane helix</keyword>
<evidence type="ECO:0000256" key="1">
    <source>
        <dbReference type="SAM" id="Phobius"/>
    </source>
</evidence>
<dbReference type="RefSeq" id="WP_132795186.1">
    <property type="nucleotide sequence ID" value="NZ_SLXM01000007.1"/>
</dbReference>
<gene>
    <name evidence="2" type="ORF">EV195_10775</name>
</gene>
<feature type="transmembrane region" description="Helical" evidence="1">
    <location>
        <begin position="174"/>
        <end position="194"/>
    </location>
</feature>
<reference evidence="2 3" key="1">
    <citation type="submission" date="2019-03" db="EMBL/GenBank/DDBJ databases">
        <title>Genomic Encyclopedia of Type Strains, Phase IV (KMG-IV): sequencing the most valuable type-strain genomes for metagenomic binning, comparative biology and taxonomic classification.</title>
        <authorList>
            <person name="Goeker M."/>
        </authorList>
    </citation>
    <scope>NUCLEOTIDE SEQUENCE [LARGE SCALE GENOMIC DNA]</scope>
    <source>
        <strain evidence="2 3">DSM 14836</strain>
    </source>
</reference>
<keyword evidence="1" id="KW-0812">Transmembrane</keyword>
<sequence length="209" mass="24927">MEKKITEKQLKFLSEFLNRKGYENDETKLELMDHLICEFEEKGNGNLSEFLSHKLEFIRSYKQKHQNIISLVYKRELIGEFKKYFLNLDKIPITLISLLVMYFVTTNFNSKVTLIITIISFACVLAYIYSIVFFTKKFIRKTTSMVALTSIIWLPSSFIYLPKEFYNFLLTHKTLYILFWFVAFIINLSAASYIKRKKEVIKTKYQHLL</sequence>
<comment type="caution">
    <text evidence="2">The sequence shown here is derived from an EMBL/GenBank/DDBJ whole genome shotgun (WGS) entry which is preliminary data.</text>
</comment>
<feature type="transmembrane region" description="Helical" evidence="1">
    <location>
        <begin position="145"/>
        <end position="162"/>
    </location>
</feature>
<dbReference type="AlphaFoldDB" id="A0A4R2NQ36"/>
<proteinExistence type="predicted"/>
<protein>
    <submittedName>
        <fullName evidence="2">Uncharacterized protein</fullName>
    </submittedName>
</protein>